<keyword evidence="8" id="KW-0175">Coiled coil</keyword>
<sequence>MIDPSIFQSLQDKIDEESQIRDELQDIVQTLSKRVTPVLDEAATEIRAQKEDVARLVSVAAQHPFYKYNHIWSRELQNLVWLPRPSGWTGRGVVQVFTIQFCAWLGGLRDARAEKAKGFMTIEEVGEFLGVPVNLKDQDSFHLSIEEYLQALISLVEELSRLAVNSVTLGDYARPLQISKFVSDLQAGFQLLNLKNDSLRKRSDGIKYSVKKVEDVVYDLSLRNLIPRNPPAAAAADMEE</sequence>
<gene>
    <name evidence="9" type="ORF">I7I51_00101</name>
</gene>
<keyword evidence="6" id="KW-0238">DNA-binding</keyword>
<evidence type="ECO:0000313" key="9">
    <source>
        <dbReference type="EMBL" id="QSS63044.1"/>
    </source>
</evidence>
<dbReference type="CDD" id="cd14819">
    <property type="entry name" value="Translin"/>
    <property type="match status" value="1"/>
</dbReference>
<evidence type="ECO:0000256" key="3">
    <source>
        <dbReference type="ARBA" id="ARBA00005902"/>
    </source>
</evidence>
<dbReference type="PANTHER" id="PTHR10741">
    <property type="entry name" value="TRANSLIN AND TRANSLIN ASSOCIATED PROTEIN X"/>
    <property type="match status" value="1"/>
</dbReference>
<dbReference type="Gene3D" id="1.20.58.190">
    <property type="entry name" value="Translin, domain 1"/>
    <property type="match status" value="1"/>
</dbReference>
<dbReference type="InterPro" id="IPR016069">
    <property type="entry name" value="Translin_C"/>
</dbReference>
<accession>A0A8A1MEI9</accession>
<evidence type="ECO:0000256" key="4">
    <source>
        <dbReference type="ARBA" id="ARBA00022490"/>
    </source>
</evidence>
<dbReference type="EMBL" id="CP069114">
    <property type="protein sequence ID" value="QSS63044.1"/>
    <property type="molecule type" value="Genomic_DNA"/>
</dbReference>
<dbReference type="GO" id="GO:0005737">
    <property type="term" value="C:cytoplasm"/>
    <property type="evidence" value="ECO:0007669"/>
    <property type="project" value="UniProtKB-SubCell"/>
</dbReference>
<dbReference type="VEuPathDB" id="FungiDB:I7I51_00101"/>
<evidence type="ECO:0000256" key="6">
    <source>
        <dbReference type="ARBA" id="ARBA00023125"/>
    </source>
</evidence>
<keyword evidence="5" id="KW-0694">RNA-binding</keyword>
<dbReference type="OrthoDB" id="829at2759"/>
<evidence type="ECO:0000256" key="1">
    <source>
        <dbReference type="ARBA" id="ARBA00004123"/>
    </source>
</evidence>
<protein>
    <submittedName>
        <fullName evidence="9">Translin</fullName>
    </submittedName>
</protein>
<dbReference type="GO" id="GO:0043565">
    <property type="term" value="F:sequence-specific DNA binding"/>
    <property type="evidence" value="ECO:0007669"/>
    <property type="project" value="InterPro"/>
</dbReference>
<dbReference type="AlphaFoldDB" id="A0A8A1MEI9"/>
<dbReference type="SUPFAM" id="SSF74784">
    <property type="entry name" value="Translin"/>
    <property type="match status" value="1"/>
</dbReference>
<name>A0A8A1MEI9_AJECA</name>
<proteinExistence type="inferred from homology"/>
<dbReference type="InterPro" id="IPR002848">
    <property type="entry name" value="Translin_fam"/>
</dbReference>
<comment type="subcellular location">
    <subcellularLocation>
        <location evidence="2">Cytoplasm</location>
    </subcellularLocation>
    <subcellularLocation>
        <location evidence="1">Nucleus</location>
    </subcellularLocation>
</comment>
<dbReference type="GO" id="GO:0003723">
    <property type="term" value="F:RNA binding"/>
    <property type="evidence" value="ECO:0007669"/>
    <property type="project" value="UniProtKB-KW"/>
</dbReference>
<dbReference type="GO" id="GO:0016070">
    <property type="term" value="P:RNA metabolic process"/>
    <property type="evidence" value="ECO:0007669"/>
    <property type="project" value="InterPro"/>
</dbReference>
<evidence type="ECO:0000256" key="2">
    <source>
        <dbReference type="ARBA" id="ARBA00004496"/>
    </source>
</evidence>
<evidence type="ECO:0000256" key="7">
    <source>
        <dbReference type="ARBA" id="ARBA00023242"/>
    </source>
</evidence>
<dbReference type="Proteomes" id="UP000663671">
    <property type="component" value="Chromosome 1"/>
</dbReference>
<evidence type="ECO:0000256" key="5">
    <source>
        <dbReference type="ARBA" id="ARBA00022884"/>
    </source>
</evidence>
<dbReference type="Pfam" id="PF01997">
    <property type="entry name" value="Translin"/>
    <property type="match status" value="1"/>
</dbReference>
<evidence type="ECO:0000313" key="10">
    <source>
        <dbReference type="Proteomes" id="UP000663671"/>
    </source>
</evidence>
<reference evidence="9" key="1">
    <citation type="submission" date="2021-01" db="EMBL/GenBank/DDBJ databases">
        <title>Chromosome-level genome assembly of a human fungal pathogen reveals clustering of transcriptionally co-regulated genes.</title>
        <authorList>
            <person name="Voorhies M."/>
            <person name="Cohen S."/>
            <person name="Shea T.P."/>
            <person name="Petrus S."/>
            <person name="Munoz J.F."/>
            <person name="Poplawski S."/>
            <person name="Goldman W.E."/>
            <person name="Michael T."/>
            <person name="Cuomo C.A."/>
            <person name="Sil A."/>
            <person name="Beyhan S."/>
        </authorList>
    </citation>
    <scope>NUCLEOTIDE SEQUENCE</scope>
    <source>
        <strain evidence="9">WU24</strain>
    </source>
</reference>
<evidence type="ECO:0000256" key="8">
    <source>
        <dbReference type="SAM" id="Coils"/>
    </source>
</evidence>
<comment type="similarity">
    <text evidence="3">Belongs to the translin family.</text>
</comment>
<dbReference type="Gene3D" id="1.20.58.200">
    <property type="entry name" value="Translin, domain 2"/>
    <property type="match status" value="1"/>
</dbReference>
<keyword evidence="7" id="KW-0539">Nucleus</keyword>
<dbReference type="GO" id="GO:0003697">
    <property type="term" value="F:single-stranded DNA binding"/>
    <property type="evidence" value="ECO:0007669"/>
    <property type="project" value="InterPro"/>
</dbReference>
<dbReference type="InterPro" id="IPR016068">
    <property type="entry name" value="Translin_N"/>
</dbReference>
<dbReference type="InterPro" id="IPR036081">
    <property type="entry name" value="Translin_sf"/>
</dbReference>
<dbReference type="InterPro" id="IPR033956">
    <property type="entry name" value="Translin"/>
</dbReference>
<dbReference type="FunFam" id="1.20.58.200:FF:000002">
    <property type="entry name" value="Putative translin"/>
    <property type="match status" value="1"/>
</dbReference>
<feature type="coiled-coil region" evidence="8">
    <location>
        <begin position="7"/>
        <end position="34"/>
    </location>
</feature>
<organism evidence="9 10">
    <name type="scientific">Ajellomyces capsulatus</name>
    <name type="common">Darling's disease fungus</name>
    <name type="synonym">Histoplasma capsulatum</name>
    <dbReference type="NCBI Taxonomy" id="5037"/>
    <lineage>
        <taxon>Eukaryota</taxon>
        <taxon>Fungi</taxon>
        <taxon>Dikarya</taxon>
        <taxon>Ascomycota</taxon>
        <taxon>Pezizomycotina</taxon>
        <taxon>Eurotiomycetes</taxon>
        <taxon>Eurotiomycetidae</taxon>
        <taxon>Onygenales</taxon>
        <taxon>Ajellomycetaceae</taxon>
        <taxon>Histoplasma</taxon>
    </lineage>
</organism>
<dbReference type="GO" id="GO:0005634">
    <property type="term" value="C:nucleus"/>
    <property type="evidence" value="ECO:0007669"/>
    <property type="project" value="UniProtKB-SubCell"/>
</dbReference>
<keyword evidence="4" id="KW-0963">Cytoplasm</keyword>